<dbReference type="InterPro" id="IPR036628">
    <property type="entry name" value="Clp_N_dom_sf"/>
</dbReference>
<dbReference type="CDD" id="cd19499">
    <property type="entry name" value="RecA-like_ClpB_Hsp104-like"/>
    <property type="match status" value="1"/>
</dbReference>
<comment type="similarity">
    <text evidence="2 13">Belongs to the ClpA/ClpB family.</text>
</comment>
<dbReference type="NCBIfam" id="TIGR03346">
    <property type="entry name" value="chaperone_ClpB"/>
    <property type="match status" value="1"/>
</dbReference>
<name>A0A656HFR4_THINJ</name>
<dbReference type="PANTHER" id="PTHR11638:SF18">
    <property type="entry name" value="HEAT SHOCK PROTEIN 104"/>
    <property type="match status" value="1"/>
</dbReference>
<evidence type="ECO:0000256" key="2">
    <source>
        <dbReference type="ARBA" id="ARBA00008675"/>
    </source>
</evidence>
<dbReference type="Pfam" id="PF00004">
    <property type="entry name" value="AAA"/>
    <property type="match status" value="1"/>
</dbReference>
<dbReference type="Pfam" id="PF10431">
    <property type="entry name" value="ClpB_D2-small"/>
    <property type="match status" value="1"/>
</dbReference>
<dbReference type="InterPro" id="IPR027417">
    <property type="entry name" value="P-loop_NTPase"/>
</dbReference>
<feature type="coiled-coil region" evidence="14">
    <location>
        <begin position="413"/>
        <end position="462"/>
    </location>
</feature>
<dbReference type="PRINTS" id="PR00300">
    <property type="entry name" value="CLPPROTEASEA"/>
</dbReference>
<keyword evidence="4 14" id="KW-0963">Cytoplasm</keyword>
<dbReference type="InterPro" id="IPR018368">
    <property type="entry name" value="ClpA/B_CS1"/>
</dbReference>
<accession>A0A656HFR4</accession>
<reference evidence="17" key="1">
    <citation type="journal article" date="2011" name="Stand. Genomic Sci.">
        <title>Genome sequence of the filamentous, gliding Thiothrix nivea neotype strain (JP2(T)).</title>
        <authorList>
            <person name="Lapidus A."/>
            <person name="Nolan M."/>
            <person name="Lucas S."/>
            <person name="Glavina Del Rio T."/>
            <person name="Tice H."/>
            <person name="Cheng J.F."/>
            <person name="Tapia R."/>
            <person name="Han C."/>
            <person name="Goodwin L."/>
            <person name="Pitluck S."/>
            <person name="Liolios K."/>
            <person name="Pagani I."/>
            <person name="Ivanova N."/>
            <person name="Huntemann M."/>
            <person name="Mavromatis K."/>
            <person name="Mikhailova N."/>
            <person name="Pati A."/>
            <person name="Chen A."/>
            <person name="Palaniappan K."/>
            <person name="Land M."/>
            <person name="Brambilla E.M."/>
            <person name="Rohde M."/>
            <person name="Abt B."/>
            <person name="Verbarg S."/>
            <person name="Goker M."/>
            <person name="Bristow J."/>
            <person name="Eisen J.A."/>
            <person name="Markowitz V."/>
            <person name="Hugenholtz P."/>
            <person name="Kyrpides N.C."/>
            <person name="Klenk H.P."/>
            <person name="Woyke T."/>
        </authorList>
    </citation>
    <scope>NUCLEOTIDE SEQUENCE [LARGE SCALE GENOMIC DNA]</scope>
    <source>
        <strain evidence="17">ATCC 35100 / DSM 5205 / JP2</strain>
    </source>
</reference>
<dbReference type="RefSeq" id="WP_002709785.1">
    <property type="nucleotide sequence ID" value="NZ_JH651384.1"/>
</dbReference>
<evidence type="ECO:0000256" key="11">
    <source>
        <dbReference type="ARBA" id="ARBA00026057"/>
    </source>
</evidence>
<dbReference type="Pfam" id="PF17871">
    <property type="entry name" value="AAA_lid_9"/>
    <property type="match status" value="1"/>
</dbReference>
<dbReference type="InterPro" id="IPR050130">
    <property type="entry name" value="ClpA_ClpB"/>
</dbReference>
<dbReference type="InterPro" id="IPR028299">
    <property type="entry name" value="ClpA/B_CS2"/>
</dbReference>
<dbReference type="PROSITE" id="PS00871">
    <property type="entry name" value="CLPAB_2"/>
    <property type="match status" value="1"/>
</dbReference>
<protein>
    <recommendedName>
        <fullName evidence="3 14">Chaperone protein ClpB</fullName>
    </recommendedName>
</protein>
<evidence type="ECO:0000256" key="8">
    <source>
        <dbReference type="ARBA" id="ARBA00023016"/>
    </source>
</evidence>
<evidence type="ECO:0000256" key="5">
    <source>
        <dbReference type="ARBA" id="ARBA00022737"/>
    </source>
</evidence>
<keyword evidence="17" id="KW-1185">Reference proteome</keyword>
<evidence type="ECO:0000256" key="4">
    <source>
        <dbReference type="ARBA" id="ARBA00022490"/>
    </source>
</evidence>
<dbReference type="Gene3D" id="3.40.50.300">
    <property type="entry name" value="P-loop containing nucleotide triphosphate hydrolases"/>
    <property type="match status" value="3"/>
</dbReference>
<keyword evidence="7 13" id="KW-0067">ATP-binding</keyword>
<evidence type="ECO:0000256" key="9">
    <source>
        <dbReference type="ARBA" id="ARBA00023054"/>
    </source>
</evidence>
<gene>
    <name evidence="14" type="primary">clpB</name>
    <name evidence="16" type="ORF">Thini_3379</name>
</gene>
<dbReference type="FunFam" id="3.40.50.300:FF:000010">
    <property type="entry name" value="Chaperone clpB 1, putative"/>
    <property type="match status" value="1"/>
</dbReference>
<dbReference type="InterPro" id="IPR003959">
    <property type="entry name" value="ATPase_AAA_core"/>
</dbReference>
<dbReference type="PROSITE" id="PS00870">
    <property type="entry name" value="CLPAB_1"/>
    <property type="match status" value="1"/>
</dbReference>
<dbReference type="InterPro" id="IPR017730">
    <property type="entry name" value="Chaperonin_ClpB"/>
</dbReference>
<dbReference type="FunFam" id="3.40.50.300:FF:000025">
    <property type="entry name" value="ATP-dependent Clp protease subunit"/>
    <property type="match status" value="1"/>
</dbReference>
<comment type="subunit">
    <text evidence="14">Homohexamer; The oligomerization is ATP-dependent.</text>
</comment>
<dbReference type="Gene3D" id="1.10.1780.10">
    <property type="entry name" value="Clp, N-terminal domain"/>
    <property type="match status" value="1"/>
</dbReference>
<comment type="function">
    <text evidence="14">Part of a stress-induced multi-chaperone system, it is involved in the recovery of the cell from heat-induced damage, in cooperation with DnaK, DnaJ and GrpE.</text>
</comment>
<dbReference type="SUPFAM" id="SSF81923">
    <property type="entry name" value="Double Clp-N motif"/>
    <property type="match status" value="1"/>
</dbReference>
<dbReference type="SMART" id="SM00382">
    <property type="entry name" value="AAA"/>
    <property type="match status" value="2"/>
</dbReference>
<evidence type="ECO:0000256" key="12">
    <source>
        <dbReference type="PROSITE-ProRule" id="PRU01251"/>
    </source>
</evidence>
<dbReference type="GO" id="GO:0016887">
    <property type="term" value="F:ATP hydrolysis activity"/>
    <property type="evidence" value="ECO:0007669"/>
    <property type="project" value="InterPro"/>
</dbReference>
<feature type="domain" description="Clp R" evidence="15">
    <location>
        <begin position="3"/>
        <end position="147"/>
    </location>
</feature>
<evidence type="ECO:0000256" key="3">
    <source>
        <dbReference type="ARBA" id="ARBA00017574"/>
    </source>
</evidence>
<sequence length="870" mass="96146">MRMDKLTSKFQLALQDSQSLALGKDHQFIEPVHLMIALLDQEGGSTRGLLTKADVNVNQLRSKLGEALDRIPTVSGGDAGSVHVSNDLSKLLNVTDKIAQQRKDQYISSELFVLAALEDKGVLGNLLRETGATKGAVEKAVESMRGGQTVNDPNAEDQRQALEKYTIDLTERAEQGKIDPIIGRDEEIRRMVQILQRRTKNNPVLIGEPGVGKTALVEGLAQRIVNGEVPEGVKGKRLLSLDLGALLAGSKYRGDFEERLKAVLTDIAKSEGNVILFIDEIHTMVGAGKAEGAMDAGNMLKPALARGELHCVGATTLDEYRQYIEKDAALERRFQKVLVDEPSVEDTIAILRGLQEKYEVHHGVDITDPALVAAATLSHRYITDRQLPDKAIDLIDEAASRIRLEIDSKPEALDKLERRLIQLKIEREALKKESDEASKKRLADLQAEIDRLELDYSDLEEVWKGEKAAMQGTTHIKEALDQARLEFDTAKRAGNLQRMAELQYGKIPELEQQLAAADAAVNSQQETKLLKNKVTDEEIADIVSRWTGIPVSKMLESEKEKLLQMEDVLGKRVIGQREAVVAVSNAIRRARAGLSDPNRPSGSFLFLGPTGVGKTELTKALAKFLFDTDDAMVRIDMSEFMEKHSVARLIGAPPGYVGYEEGGYLTEAVRRRPYSVILLDEVEKAHADVFNVLLQVLDDGRLTDGQGRTVDFRNTVIIMTSNLGSHLIQEMTGEENYERMKAAVMEVVGTHFRPEFINRIDETVVFHPLDQAEIRQIADIQLNNLRKRLAARDLGISVTEAALDHIAEAGFDPVYGARPLKRAIQQQVENPLAQQILGGKFMPGDTIMVDVAEGQLTFSPLIEAEVLGEG</sequence>
<dbReference type="PROSITE" id="PS51903">
    <property type="entry name" value="CLP_R"/>
    <property type="match status" value="1"/>
</dbReference>
<dbReference type="InterPro" id="IPR003593">
    <property type="entry name" value="AAA+_ATPase"/>
</dbReference>
<dbReference type="Gene3D" id="1.10.8.60">
    <property type="match status" value="1"/>
</dbReference>
<dbReference type="Pfam" id="PF02861">
    <property type="entry name" value="Clp_N"/>
    <property type="match status" value="1"/>
</dbReference>
<dbReference type="Proteomes" id="UP000005317">
    <property type="component" value="Unassembled WGS sequence"/>
</dbReference>
<dbReference type="PANTHER" id="PTHR11638">
    <property type="entry name" value="ATP-DEPENDENT CLP PROTEASE"/>
    <property type="match status" value="1"/>
</dbReference>
<keyword evidence="9 14" id="KW-0175">Coiled coil</keyword>
<dbReference type="GO" id="GO:0005524">
    <property type="term" value="F:ATP binding"/>
    <property type="evidence" value="ECO:0007669"/>
    <property type="project" value="UniProtKB-UniRule"/>
</dbReference>
<proteinExistence type="inferred from homology"/>
<evidence type="ECO:0000256" key="7">
    <source>
        <dbReference type="ARBA" id="ARBA00022840"/>
    </source>
</evidence>
<dbReference type="SUPFAM" id="SSF52540">
    <property type="entry name" value="P-loop containing nucleoside triphosphate hydrolases"/>
    <property type="match status" value="2"/>
</dbReference>
<evidence type="ECO:0000256" key="6">
    <source>
        <dbReference type="ARBA" id="ARBA00022741"/>
    </source>
</evidence>
<dbReference type="FunFam" id="1.10.8.60:FF:000017">
    <property type="entry name" value="ATP-dependent chaperone ClpB"/>
    <property type="match status" value="1"/>
</dbReference>
<keyword evidence="8 14" id="KW-0346">Stress response</keyword>
<dbReference type="NCBIfam" id="NF008118">
    <property type="entry name" value="PRK10865.1"/>
    <property type="match status" value="1"/>
</dbReference>
<evidence type="ECO:0000313" key="17">
    <source>
        <dbReference type="Proteomes" id="UP000005317"/>
    </source>
</evidence>
<dbReference type="CDD" id="cd00009">
    <property type="entry name" value="AAA"/>
    <property type="match status" value="1"/>
</dbReference>
<evidence type="ECO:0000256" key="10">
    <source>
        <dbReference type="ARBA" id="ARBA00023186"/>
    </source>
</evidence>
<dbReference type="Pfam" id="PF07724">
    <property type="entry name" value="AAA_2"/>
    <property type="match status" value="1"/>
</dbReference>
<dbReference type="SMART" id="SM01086">
    <property type="entry name" value="ClpB_D2-small"/>
    <property type="match status" value="1"/>
</dbReference>
<dbReference type="InterPro" id="IPR004176">
    <property type="entry name" value="Clp_R_N"/>
</dbReference>
<dbReference type="InterPro" id="IPR019489">
    <property type="entry name" value="Clp_ATPase_C"/>
</dbReference>
<evidence type="ECO:0000313" key="16">
    <source>
        <dbReference type="EMBL" id="EIJ35891.1"/>
    </source>
</evidence>
<dbReference type="FunFam" id="3.40.50.300:FF:000120">
    <property type="entry name" value="ATP-dependent chaperone ClpB"/>
    <property type="match status" value="1"/>
</dbReference>
<dbReference type="GO" id="GO:0042026">
    <property type="term" value="P:protein refolding"/>
    <property type="evidence" value="ECO:0007669"/>
    <property type="project" value="UniProtKB-UniRule"/>
</dbReference>
<dbReference type="GO" id="GO:0005829">
    <property type="term" value="C:cytosol"/>
    <property type="evidence" value="ECO:0007669"/>
    <property type="project" value="UniProtKB-ARBA"/>
</dbReference>
<evidence type="ECO:0000256" key="13">
    <source>
        <dbReference type="RuleBase" id="RU004432"/>
    </source>
</evidence>
<organism evidence="16 17">
    <name type="scientific">Thiothrix nivea (strain ATCC 35100 / DSM 5205 / JP2)</name>
    <dbReference type="NCBI Taxonomy" id="870187"/>
    <lineage>
        <taxon>Bacteria</taxon>
        <taxon>Pseudomonadati</taxon>
        <taxon>Pseudomonadota</taxon>
        <taxon>Gammaproteobacteria</taxon>
        <taxon>Thiotrichales</taxon>
        <taxon>Thiotrichaceae</taxon>
        <taxon>Thiothrix</taxon>
    </lineage>
</organism>
<dbReference type="FunFam" id="1.10.1780.10:FF:000003">
    <property type="entry name" value="ATP-dependent chaperone ClpB"/>
    <property type="match status" value="1"/>
</dbReference>
<dbReference type="GO" id="GO:0042802">
    <property type="term" value="F:identical protein binding"/>
    <property type="evidence" value="ECO:0007669"/>
    <property type="project" value="UniProtKB-ARBA"/>
</dbReference>
<dbReference type="EMBL" id="JH651384">
    <property type="protein sequence ID" value="EIJ35891.1"/>
    <property type="molecule type" value="Genomic_DNA"/>
</dbReference>
<dbReference type="InterPro" id="IPR001270">
    <property type="entry name" value="ClpA/B"/>
</dbReference>
<keyword evidence="10 13" id="KW-0143">Chaperone</keyword>
<dbReference type="GO" id="GO:0034605">
    <property type="term" value="P:cellular response to heat"/>
    <property type="evidence" value="ECO:0007669"/>
    <property type="project" value="TreeGrafter"/>
</dbReference>
<comment type="subunit">
    <text evidence="11">Homohexamer. The oligomerization is ATP-dependent.</text>
</comment>
<evidence type="ECO:0000259" key="15">
    <source>
        <dbReference type="PROSITE" id="PS51903"/>
    </source>
</evidence>
<dbReference type="OrthoDB" id="9803641at2"/>
<keyword evidence="5 12" id="KW-0677">Repeat</keyword>
<keyword evidence="6 13" id="KW-0547">Nucleotide-binding</keyword>
<dbReference type="InterPro" id="IPR041546">
    <property type="entry name" value="ClpA/ClpB_AAA_lid"/>
</dbReference>
<evidence type="ECO:0000256" key="14">
    <source>
        <dbReference type="RuleBase" id="RU362034"/>
    </source>
</evidence>
<dbReference type="AlphaFoldDB" id="A0A656HFR4"/>
<evidence type="ECO:0000256" key="1">
    <source>
        <dbReference type="ARBA" id="ARBA00004496"/>
    </source>
</evidence>
<comment type="subcellular location">
    <subcellularLocation>
        <location evidence="1 14">Cytoplasm</location>
    </subcellularLocation>
</comment>